<dbReference type="EC" id="3.4.13.19" evidence="1"/>
<organism evidence="1 2">
    <name type="scientific">Caldibacillus debilis GB1</name>
    <dbReference type="NCBI Taxonomy" id="1339248"/>
    <lineage>
        <taxon>Bacteria</taxon>
        <taxon>Bacillati</taxon>
        <taxon>Bacillota</taxon>
        <taxon>Bacilli</taxon>
        <taxon>Bacillales</taxon>
        <taxon>Bacillaceae</taxon>
        <taxon>Caldibacillus</taxon>
    </lineage>
</organism>
<gene>
    <name evidence="1" type="ORF">Cdeb_03024</name>
</gene>
<dbReference type="GO" id="GO:0070573">
    <property type="term" value="F:metallodipeptidase activity"/>
    <property type="evidence" value="ECO:0007669"/>
    <property type="project" value="InterPro"/>
</dbReference>
<dbReference type="GO" id="GO:0006508">
    <property type="term" value="P:proteolysis"/>
    <property type="evidence" value="ECO:0007669"/>
    <property type="project" value="InterPro"/>
</dbReference>
<dbReference type="InterPro" id="IPR032466">
    <property type="entry name" value="Metal_Hydrolase"/>
</dbReference>
<proteinExistence type="predicted"/>
<dbReference type="InterPro" id="IPR008257">
    <property type="entry name" value="Pept_M19"/>
</dbReference>
<keyword evidence="2" id="KW-1185">Reference proteome</keyword>
<evidence type="ECO:0000313" key="2">
    <source>
        <dbReference type="Proteomes" id="UP000286235"/>
    </source>
</evidence>
<dbReference type="PROSITE" id="PS51365">
    <property type="entry name" value="RENAL_DIPEPTIDASE_2"/>
    <property type="match status" value="1"/>
</dbReference>
<dbReference type="CDD" id="cd01301">
    <property type="entry name" value="rDP_like"/>
    <property type="match status" value="1"/>
</dbReference>
<sequence length="311" mass="35385">MEKMQVIDLHCDVLLKLSQGKGKLRFRDSKELDVNFERLRKGKVKVQFFAVFLEPEIPAEQKFVEALNQIDYFYEEVLKKNPEMKHIKEWSDIEKLKEGEIGAVLTLEGADAVGNDLLKLRTLYRLGVKLVGLTWNLANYAADGVMEERGGGLTRFGKEVVRLNNEQKVFTDVSHLSERGFWEVMELADYPIASHSNAKSLCNHPRNLTDEQAKALFQKGGMVHVVYNPPFIKENGNASIGDLVRHIDHFCSLGGVKQIGLGSDFDGIEQKVKNLEDASKTQNLILALLKYYKEDEVKGFAYRNFLEHLPK</sequence>
<keyword evidence="1" id="KW-0378">Hydrolase</keyword>
<reference evidence="1 2" key="1">
    <citation type="submission" date="2013-12" db="EMBL/GenBank/DDBJ databases">
        <title>Genome and proteome characterization of Caldibacillus debilis GB1 derived from a cellulolytic aero-tolerant co-culture.</title>
        <authorList>
            <person name="Wushke S.T."/>
            <person name="Zhang X."/>
            <person name="Fristensky B."/>
            <person name="Wilkins J.A."/>
            <person name="Levin D.B."/>
            <person name="Sparling R."/>
        </authorList>
    </citation>
    <scope>NUCLEOTIDE SEQUENCE [LARGE SCALE GENOMIC DNA]</scope>
    <source>
        <strain evidence="1 2">GB1</strain>
    </source>
</reference>
<accession>A0A420VIB4</accession>
<dbReference type="SUPFAM" id="SSF51556">
    <property type="entry name" value="Metallo-dependent hydrolases"/>
    <property type="match status" value="1"/>
</dbReference>
<dbReference type="Gene3D" id="3.20.20.140">
    <property type="entry name" value="Metal-dependent hydrolases"/>
    <property type="match status" value="1"/>
</dbReference>
<keyword evidence="1" id="KW-0224">Dipeptidase</keyword>
<evidence type="ECO:0000313" key="1">
    <source>
        <dbReference type="EMBL" id="RKO63335.1"/>
    </source>
</evidence>
<keyword evidence="1" id="KW-0645">Protease</keyword>
<dbReference type="EMBL" id="AZRV01000009">
    <property type="protein sequence ID" value="RKO63335.1"/>
    <property type="molecule type" value="Genomic_DNA"/>
</dbReference>
<comment type="caution">
    <text evidence="1">The sequence shown here is derived from an EMBL/GenBank/DDBJ whole genome shotgun (WGS) entry which is preliminary data.</text>
</comment>
<name>A0A420VIB4_9BACI</name>
<dbReference type="Pfam" id="PF01244">
    <property type="entry name" value="Peptidase_M19"/>
    <property type="match status" value="1"/>
</dbReference>
<dbReference type="PANTHER" id="PTHR10443">
    <property type="entry name" value="MICROSOMAL DIPEPTIDASE"/>
    <property type="match status" value="1"/>
</dbReference>
<dbReference type="Proteomes" id="UP000286235">
    <property type="component" value="Unassembled WGS sequence"/>
</dbReference>
<dbReference type="PANTHER" id="PTHR10443:SF12">
    <property type="entry name" value="DIPEPTIDASE"/>
    <property type="match status" value="1"/>
</dbReference>
<dbReference type="AlphaFoldDB" id="A0A420VIB4"/>
<protein>
    <submittedName>
        <fullName evidence="1">Dipeptidase</fullName>
        <ecNumber evidence="1">3.4.13.19</ecNumber>
    </submittedName>
</protein>